<dbReference type="AlphaFoldDB" id="A0AB36TIS4"/>
<dbReference type="EMBL" id="PDBW01000001">
    <property type="protein sequence ID" value="PFH03759.1"/>
    <property type="molecule type" value="Genomic_DNA"/>
</dbReference>
<accession>A0AB36TIS4</accession>
<evidence type="ECO:0000313" key="4">
    <source>
        <dbReference type="EMBL" id="PFH03759.1"/>
    </source>
</evidence>
<dbReference type="Pfam" id="PF00793">
    <property type="entry name" value="DAHP_synth_1"/>
    <property type="match status" value="1"/>
</dbReference>
<feature type="domain" description="DAHP synthase ferredoxin-like" evidence="3">
    <location>
        <begin position="1"/>
        <end position="66"/>
    </location>
</feature>
<protein>
    <submittedName>
        <fullName evidence="4">3-deoxy-D-arabinoheptulosonate-7-phosphate synthase</fullName>
    </submittedName>
</protein>
<evidence type="ECO:0000313" key="5">
    <source>
        <dbReference type="Proteomes" id="UP000223596"/>
    </source>
</evidence>
<dbReference type="Gene3D" id="3.20.20.70">
    <property type="entry name" value="Aldolase class I"/>
    <property type="match status" value="1"/>
</dbReference>
<dbReference type="InterPro" id="IPR006218">
    <property type="entry name" value="DAHP1/KDSA"/>
</dbReference>
<keyword evidence="1" id="KW-0808">Transferase</keyword>
<dbReference type="NCBIfam" id="TIGR01361">
    <property type="entry name" value="DAHP_synth_Bsub"/>
    <property type="match status" value="1"/>
</dbReference>
<dbReference type="PANTHER" id="PTHR43018">
    <property type="entry name" value="PHOSPHO-2-DEHYDRO-3-DEOXYHEPTONATE ALDOLASE"/>
    <property type="match status" value="1"/>
</dbReference>
<evidence type="ECO:0000256" key="1">
    <source>
        <dbReference type="ARBA" id="ARBA00022679"/>
    </source>
</evidence>
<dbReference type="NCBIfam" id="NF006421">
    <property type="entry name" value="PRK08673.1"/>
    <property type="match status" value="1"/>
</dbReference>
<dbReference type="GO" id="GO:0016832">
    <property type="term" value="F:aldehyde-lyase activity"/>
    <property type="evidence" value="ECO:0007669"/>
    <property type="project" value="InterPro"/>
</dbReference>
<dbReference type="InterPro" id="IPR052899">
    <property type="entry name" value="Class-I_DAHP_synthase"/>
</dbReference>
<dbReference type="NCBIfam" id="NF009239">
    <property type="entry name" value="PRK12595.1"/>
    <property type="match status" value="1"/>
</dbReference>
<dbReference type="SUPFAM" id="SSF51569">
    <property type="entry name" value="Aldolase"/>
    <property type="match status" value="1"/>
</dbReference>
<feature type="domain" description="DAHP synthetase I/KDSA" evidence="2">
    <location>
        <begin position="87"/>
        <end position="322"/>
    </location>
</feature>
<dbReference type="InterPro" id="IPR041071">
    <property type="entry name" value="DAHP_snth_FXD"/>
</dbReference>
<dbReference type="RefSeq" id="WP_003515849.1">
    <property type="nucleotide sequence ID" value="NZ_CP013828.1"/>
</dbReference>
<sequence>MVIVMKPNSTENDINEVAKVLTSLGLGVHISKGSERTIIGVIGDKRKLSDVPLELMNGVEKLIPIVESYKLASKTFKPEPSVIDVGGVKIGGKEIVVMAGPCAVESREQIMAAAQAVKKAGAQFLRGGAFKPRTSPYSFQGLEEEGLKLLKEAKEATGLLIITEVTSERAIEIADSYVDMFQVGARNVQNFQLLREIGRSKKPVLLKRGPSTTIDEWLNAAEYIMSEGNYNVVLCERGIRTFETATRNTLDISAVPVVKSLSHLPIIVDPSHAAGKAQYILPLSKAAIAAGADGLIVEVHPNPKCALSDAAQQLPPEDFCELCKDISKIAEILGREFHYAG</sequence>
<comment type="caution">
    <text evidence="4">The sequence shown here is derived from an EMBL/GenBank/DDBJ whole genome shotgun (WGS) entry which is preliminary data.</text>
</comment>
<dbReference type="InterPro" id="IPR006268">
    <property type="entry name" value="DAHP_syn_2"/>
</dbReference>
<dbReference type="GO" id="GO:0009073">
    <property type="term" value="P:aromatic amino acid family biosynthetic process"/>
    <property type="evidence" value="ECO:0007669"/>
    <property type="project" value="InterPro"/>
</dbReference>
<dbReference type="PANTHER" id="PTHR43018:SF2">
    <property type="entry name" value="PHOSPHO-2-DEHYDRO-3-DEOXYHEPTONATE ALDOLASE"/>
    <property type="match status" value="1"/>
</dbReference>
<reference evidence="4 5" key="1">
    <citation type="submission" date="2017-09" db="EMBL/GenBank/DDBJ databases">
        <title>Evaluation of Pacific Biosciences Sequencing Technology to Finishing C. thermocellum Genome Sequences.</title>
        <authorList>
            <person name="Brown S."/>
        </authorList>
    </citation>
    <scope>NUCLEOTIDE SEQUENCE [LARGE SCALE GENOMIC DNA]</scope>
    <source>
        <strain evidence="4 5">AD2</strain>
    </source>
</reference>
<name>A0AB36TIS4_ACETH</name>
<organism evidence="4 5">
    <name type="scientific">Acetivibrio thermocellus AD2</name>
    <dbReference type="NCBI Taxonomy" id="1138384"/>
    <lineage>
        <taxon>Bacteria</taxon>
        <taxon>Bacillati</taxon>
        <taxon>Bacillota</taxon>
        <taxon>Clostridia</taxon>
        <taxon>Eubacteriales</taxon>
        <taxon>Oscillospiraceae</taxon>
        <taxon>Acetivibrio</taxon>
    </lineage>
</organism>
<gene>
    <name evidence="4" type="ORF">M972_112573</name>
</gene>
<dbReference type="Gene3D" id="3.30.70.1140">
    <property type="entry name" value="Phospho-2-dehydro-3-deoxyheptonate aldolase, domain 1"/>
    <property type="match status" value="1"/>
</dbReference>
<evidence type="ECO:0000259" key="2">
    <source>
        <dbReference type="Pfam" id="PF00793"/>
    </source>
</evidence>
<dbReference type="GO" id="GO:0016740">
    <property type="term" value="F:transferase activity"/>
    <property type="evidence" value="ECO:0007669"/>
    <property type="project" value="UniProtKB-KW"/>
</dbReference>
<dbReference type="Pfam" id="PF18152">
    <property type="entry name" value="DAHP_snth_FXD"/>
    <property type="match status" value="1"/>
</dbReference>
<evidence type="ECO:0000259" key="3">
    <source>
        <dbReference type="Pfam" id="PF18152"/>
    </source>
</evidence>
<proteinExistence type="predicted"/>
<dbReference type="InterPro" id="IPR013785">
    <property type="entry name" value="Aldolase_TIM"/>
</dbReference>
<dbReference type="Proteomes" id="UP000223596">
    <property type="component" value="Unassembled WGS sequence"/>
</dbReference>